<dbReference type="HAMAP" id="MF_00321">
    <property type="entry name" value="GTPase_EngB"/>
    <property type="match status" value="1"/>
</dbReference>
<dbReference type="PANTHER" id="PTHR11649:SF13">
    <property type="entry name" value="ENGB-TYPE G DOMAIN-CONTAINING PROTEIN"/>
    <property type="match status" value="1"/>
</dbReference>
<evidence type="ECO:0000256" key="9">
    <source>
        <dbReference type="ARBA" id="ARBA00023306"/>
    </source>
</evidence>
<sequence length="219" mass="24036">MTEIDYPTDLIERGRLLFARPIIFTKGCVSLADLPPMDRVEIAFAGRSNVGKSSLINALCGTSNLARTSNTPGRTQELNIFESQSENLRIVDMPGYGYAKAPEPKVKAWTKLVHQYLVGRATLRRVYVLVDSRHGPKDNDLSVMNELDKAAVSYQVVLTKADKPNSADVEKALAATRWSIAKRPASHPHVLLTSSEKGTGIKELRTEIAMLLATSGTQD</sequence>
<comment type="cofactor">
    <cofactor evidence="1">
        <name>Mg(2+)</name>
        <dbReference type="ChEBI" id="CHEBI:18420"/>
    </cofactor>
</comment>
<evidence type="ECO:0000256" key="10">
    <source>
        <dbReference type="HAMAP-Rule" id="MF_00321"/>
    </source>
</evidence>
<dbReference type="PANTHER" id="PTHR11649">
    <property type="entry name" value="MSS1/TRME-RELATED GTP-BINDING PROTEIN"/>
    <property type="match status" value="1"/>
</dbReference>
<accession>A0A0F5L0F2</accession>
<proteinExistence type="inferred from homology"/>
<comment type="function">
    <text evidence="10">Necessary for normal cell division and for the maintenance of normal septation.</text>
</comment>
<dbReference type="CDD" id="cd01876">
    <property type="entry name" value="YihA_EngB"/>
    <property type="match status" value="1"/>
</dbReference>
<dbReference type="InterPro" id="IPR030393">
    <property type="entry name" value="G_ENGB_dom"/>
</dbReference>
<dbReference type="RefSeq" id="WP_046144723.1">
    <property type="nucleotide sequence ID" value="NZ_LAJG01000048.1"/>
</dbReference>
<keyword evidence="6" id="KW-0460">Magnesium</keyword>
<keyword evidence="8 10" id="KW-0717">Septation</keyword>
<name>A0A0F5L0F2_9HYPH</name>
<dbReference type="Pfam" id="PF01926">
    <property type="entry name" value="MMR_HSR1"/>
    <property type="match status" value="1"/>
</dbReference>
<organism evidence="12 13">
    <name type="scientific">Devosia soli</name>
    <dbReference type="NCBI Taxonomy" id="361041"/>
    <lineage>
        <taxon>Bacteria</taxon>
        <taxon>Pseudomonadati</taxon>
        <taxon>Pseudomonadota</taxon>
        <taxon>Alphaproteobacteria</taxon>
        <taxon>Hyphomicrobiales</taxon>
        <taxon>Devosiaceae</taxon>
        <taxon>Devosia</taxon>
    </lineage>
</organism>
<dbReference type="STRING" id="361041.VW35_19325"/>
<keyword evidence="7 10" id="KW-0342">GTP-binding</keyword>
<dbReference type="AlphaFoldDB" id="A0A0F5L0F2"/>
<keyword evidence="13" id="KW-1185">Reference proteome</keyword>
<dbReference type="OrthoDB" id="9804921at2"/>
<evidence type="ECO:0000256" key="4">
    <source>
        <dbReference type="ARBA" id="ARBA00022723"/>
    </source>
</evidence>
<evidence type="ECO:0000256" key="2">
    <source>
        <dbReference type="ARBA" id="ARBA00009638"/>
    </source>
</evidence>
<dbReference type="GO" id="GO:0005525">
    <property type="term" value="F:GTP binding"/>
    <property type="evidence" value="ECO:0007669"/>
    <property type="project" value="UniProtKB-UniRule"/>
</dbReference>
<evidence type="ECO:0000313" key="13">
    <source>
        <dbReference type="Proteomes" id="UP000033514"/>
    </source>
</evidence>
<dbReference type="NCBIfam" id="TIGR03598">
    <property type="entry name" value="GTPase_YsxC"/>
    <property type="match status" value="1"/>
</dbReference>
<evidence type="ECO:0000256" key="6">
    <source>
        <dbReference type="ARBA" id="ARBA00022842"/>
    </source>
</evidence>
<keyword evidence="5 10" id="KW-0547">Nucleotide-binding</keyword>
<evidence type="ECO:0000256" key="7">
    <source>
        <dbReference type="ARBA" id="ARBA00023134"/>
    </source>
</evidence>
<evidence type="ECO:0000313" key="12">
    <source>
        <dbReference type="EMBL" id="KKB75906.1"/>
    </source>
</evidence>
<dbReference type="PATRIC" id="fig|361041.3.peg.3282"/>
<dbReference type="InterPro" id="IPR027417">
    <property type="entry name" value="P-loop_NTPase"/>
</dbReference>
<reference evidence="12 13" key="1">
    <citation type="submission" date="2015-03" db="EMBL/GenBank/DDBJ databases">
        <authorList>
            <person name="Hassan Y.I."/>
            <person name="Lepp D."/>
            <person name="Zhou T."/>
        </authorList>
    </citation>
    <scope>NUCLEOTIDE SEQUENCE [LARGE SCALE GENOMIC DNA]</scope>
    <source>
        <strain evidence="12 13">GH2-10</strain>
    </source>
</reference>
<evidence type="ECO:0000256" key="5">
    <source>
        <dbReference type="ARBA" id="ARBA00022741"/>
    </source>
</evidence>
<dbReference type="GO" id="GO:0005829">
    <property type="term" value="C:cytosol"/>
    <property type="evidence" value="ECO:0007669"/>
    <property type="project" value="TreeGrafter"/>
</dbReference>
<dbReference type="PROSITE" id="PS51706">
    <property type="entry name" value="G_ENGB"/>
    <property type="match status" value="1"/>
</dbReference>
<dbReference type="GO" id="GO:0000917">
    <property type="term" value="P:division septum assembly"/>
    <property type="evidence" value="ECO:0007669"/>
    <property type="project" value="UniProtKB-KW"/>
</dbReference>
<comment type="similarity">
    <text evidence="2 10">Belongs to the TRAFAC class TrmE-Era-EngA-EngB-Septin-like GTPase superfamily. EngB GTPase family.</text>
</comment>
<dbReference type="Proteomes" id="UP000033514">
    <property type="component" value="Unassembled WGS sequence"/>
</dbReference>
<keyword evidence="9 10" id="KW-0131">Cell cycle</keyword>
<evidence type="ECO:0000256" key="1">
    <source>
        <dbReference type="ARBA" id="ARBA00001946"/>
    </source>
</evidence>
<dbReference type="InterPro" id="IPR019987">
    <property type="entry name" value="GTP-bd_ribosome_bio_YsxC"/>
</dbReference>
<keyword evidence="4" id="KW-0479">Metal-binding</keyword>
<gene>
    <name evidence="10" type="primary">engB</name>
    <name evidence="12" type="ORF">VW35_19325</name>
</gene>
<dbReference type="EMBL" id="LAJG01000048">
    <property type="protein sequence ID" value="KKB75906.1"/>
    <property type="molecule type" value="Genomic_DNA"/>
</dbReference>
<evidence type="ECO:0000256" key="8">
    <source>
        <dbReference type="ARBA" id="ARBA00023210"/>
    </source>
</evidence>
<evidence type="ECO:0000256" key="3">
    <source>
        <dbReference type="ARBA" id="ARBA00022618"/>
    </source>
</evidence>
<dbReference type="GO" id="GO:0046872">
    <property type="term" value="F:metal ion binding"/>
    <property type="evidence" value="ECO:0007669"/>
    <property type="project" value="UniProtKB-KW"/>
</dbReference>
<comment type="caution">
    <text evidence="12">The sequence shown here is derived from an EMBL/GenBank/DDBJ whole genome shotgun (WGS) entry which is preliminary data.</text>
</comment>
<protein>
    <recommendedName>
        <fullName evidence="10">Probable GTP-binding protein EngB</fullName>
    </recommendedName>
</protein>
<dbReference type="InterPro" id="IPR006073">
    <property type="entry name" value="GTP-bd"/>
</dbReference>
<dbReference type="SUPFAM" id="SSF52540">
    <property type="entry name" value="P-loop containing nucleoside triphosphate hydrolases"/>
    <property type="match status" value="1"/>
</dbReference>
<dbReference type="Gene3D" id="3.40.50.300">
    <property type="entry name" value="P-loop containing nucleotide triphosphate hydrolases"/>
    <property type="match status" value="1"/>
</dbReference>
<keyword evidence="3 10" id="KW-0132">Cell division</keyword>
<feature type="domain" description="EngB-type G" evidence="11">
    <location>
        <begin position="38"/>
        <end position="214"/>
    </location>
</feature>
<evidence type="ECO:0000259" key="11">
    <source>
        <dbReference type="PROSITE" id="PS51706"/>
    </source>
</evidence>